<gene>
    <name evidence="1" type="ORF">HPB50_000739</name>
</gene>
<proteinExistence type="predicted"/>
<protein>
    <submittedName>
        <fullName evidence="1">Uncharacterized protein</fullName>
    </submittedName>
</protein>
<comment type="caution">
    <text evidence="1">The sequence shown here is derived from an EMBL/GenBank/DDBJ whole genome shotgun (WGS) entry which is preliminary data.</text>
</comment>
<dbReference type="EMBL" id="CM023482">
    <property type="protein sequence ID" value="KAH6937477.1"/>
    <property type="molecule type" value="Genomic_DNA"/>
</dbReference>
<name>A0ACB7SWF9_HYAAI</name>
<dbReference type="Proteomes" id="UP000821845">
    <property type="component" value="Chromosome 2"/>
</dbReference>
<evidence type="ECO:0000313" key="1">
    <source>
        <dbReference type="EMBL" id="KAH6937477.1"/>
    </source>
</evidence>
<accession>A0ACB7SWF9</accession>
<evidence type="ECO:0000313" key="2">
    <source>
        <dbReference type="Proteomes" id="UP000821845"/>
    </source>
</evidence>
<organism evidence="1 2">
    <name type="scientific">Hyalomma asiaticum</name>
    <name type="common">Tick</name>
    <dbReference type="NCBI Taxonomy" id="266040"/>
    <lineage>
        <taxon>Eukaryota</taxon>
        <taxon>Metazoa</taxon>
        <taxon>Ecdysozoa</taxon>
        <taxon>Arthropoda</taxon>
        <taxon>Chelicerata</taxon>
        <taxon>Arachnida</taxon>
        <taxon>Acari</taxon>
        <taxon>Parasitiformes</taxon>
        <taxon>Ixodida</taxon>
        <taxon>Ixodoidea</taxon>
        <taxon>Ixodidae</taxon>
        <taxon>Hyalomminae</taxon>
        <taxon>Hyalomma</taxon>
    </lineage>
</organism>
<sequence>MDQVLQKLEHRMATGLPGGGSGNVSGGPGSLGSHPVFPWSFQRRVEGDCPAASQPTRSRVVALIKPFVTRLLRISPPIFSLLSQCRQSGRCWPRV</sequence>
<keyword evidence="2" id="KW-1185">Reference proteome</keyword>
<reference evidence="1" key="1">
    <citation type="submission" date="2020-05" db="EMBL/GenBank/DDBJ databases">
        <title>Large-scale comparative analyses of tick genomes elucidate their genetic diversity and vector capacities.</title>
        <authorList>
            <person name="Jia N."/>
            <person name="Wang J."/>
            <person name="Shi W."/>
            <person name="Du L."/>
            <person name="Sun Y."/>
            <person name="Zhan W."/>
            <person name="Jiang J."/>
            <person name="Wang Q."/>
            <person name="Zhang B."/>
            <person name="Ji P."/>
            <person name="Sakyi L.B."/>
            <person name="Cui X."/>
            <person name="Yuan T."/>
            <person name="Jiang B."/>
            <person name="Yang W."/>
            <person name="Lam T.T.-Y."/>
            <person name="Chang Q."/>
            <person name="Ding S."/>
            <person name="Wang X."/>
            <person name="Zhu J."/>
            <person name="Ruan X."/>
            <person name="Zhao L."/>
            <person name="Wei J."/>
            <person name="Que T."/>
            <person name="Du C."/>
            <person name="Cheng J."/>
            <person name="Dai P."/>
            <person name="Han X."/>
            <person name="Huang E."/>
            <person name="Gao Y."/>
            <person name="Liu J."/>
            <person name="Shao H."/>
            <person name="Ye R."/>
            <person name="Li L."/>
            <person name="Wei W."/>
            <person name="Wang X."/>
            <person name="Wang C."/>
            <person name="Yang T."/>
            <person name="Huo Q."/>
            <person name="Li W."/>
            <person name="Guo W."/>
            <person name="Chen H."/>
            <person name="Zhou L."/>
            <person name="Ni X."/>
            <person name="Tian J."/>
            <person name="Zhou Y."/>
            <person name="Sheng Y."/>
            <person name="Liu T."/>
            <person name="Pan Y."/>
            <person name="Xia L."/>
            <person name="Li J."/>
            <person name="Zhao F."/>
            <person name="Cao W."/>
        </authorList>
    </citation>
    <scope>NUCLEOTIDE SEQUENCE</scope>
    <source>
        <strain evidence="1">Hyas-2018</strain>
    </source>
</reference>